<dbReference type="PANTHER" id="PTHR43715:SF1">
    <property type="entry name" value="GDP-MANNOSE 4,6 DEHYDRATASE"/>
    <property type="match status" value="1"/>
</dbReference>
<dbReference type="Gene3D" id="3.90.25.10">
    <property type="entry name" value="UDP-galactose 4-epimerase, domain 1"/>
    <property type="match status" value="1"/>
</dbReference>
<comment type="cofactor">
    <cofactor evidence="1">
        <name>NADP(+)</name>
        <dbReference type="ChEBI" id="CHEBI:58349"/>
    </cofactor>
</comment>
<dbReference type="InterPro" id="IPR001509">
    <property type="entry name" value="Epimerase_deHydtase"/>
</dbReference>
<dbReference type="SUPFAM" id="SSF51735">
    <property type="entry name" value="NAD(P)-binding Rossmann-fold domains"/>
    <property type="match status" value="2"/>
</dbReference>
<proteinExistence type="inferred from homology"/>
<dbReference type="Proteomes" id="UP001190700">
    <property type="component" value="Unassembled WGS sequence"/>
</dbReference>
<dbReference type="Pfam" id="PF16363">
    <property type="entry name" value="GDP_Man_Dehyd"/>
    <property type="match status" value="1"/>
</dbReference>
<evidence type="ECO:0000259" key="6">
    <source>
        <dbReference type="Pfam" id="PF16363"/>
    </source>
</evidence>
<sequence length="515" mass="57323">MVTGSAGLIGSALKKFVQKTLPCCHFQEHLPLPKCAWVFLDRGDADLTNAEQTFAVFDKHRPAYVIHLAAFAVGSPNMAERSDELMRVNLAINENVVACARKFAVKKFVGALTHYAYPAETAQPMLETHVDDGDVITSAAGYAVPKRQLRQLLHQARAETDAQYFNVVFPCVYGPSGSMNADGPVVGAFIAKCFQAKQEGRKFTVQGSGFETRQFLYALDIPPHLLRSLFDFEEEVINFPAITGIAGQDGSYMAELLISKGYMVHGTLHVLEAIRSADMTHSTRFYQASTSELYGKVQAIPQNEETPFHPRSPYAVSKLGAFWSVVNYREAYNIFACNGILFNHESPRRGDNFVTRKITQGVARIKAGVLDYLCLGNLNAKRDWGHARDYVKAMWLILQHTEPADFVVGSGCTRTVREFCETAFSASGMAIQWEGEGVNEVGKLIESKQVVVRIDPQFFRPAEVDLLLSDPSRIREVLGWTQETSFQELVSEMVTTDWRSLQLPKDMLANGPDFP</sequence>
<dbReference type="Pfam" id="PF01370">
    <property type="entry name" value="Epimerase"/>
    <property type="match status" value="1"/>
</dbReference>
<feature type="domain" description="NAD(P)-binding" evidence="6">
    <location>
        <begin position="264"/>
        <end position="493"/>
    </location>
</feature>
<gene>
    <name evidence="7" type="ORF">CYMTET_8474</name>
</gene>
<dbReference type="Gene3D" id="3.40.50.720">
    <property type="entry name" value="NAD(P)-binding Rossmann-like Domain"/>
    <property type="match status" value="2"/>
</dbReference>
<keyword evidence="4" id="KW-0456">Lyase</keyword>
<reference evidence="7 8" key="1">
    <citation type="journal article" date="2015" name="Genome Biol. Evol.">
        <title>Comparative Genomics of a Bacterivorous Green Alga Reveals Evolutionary Causalities and Consequences of Phago-Mixotrophic Mode of Nutrition.</title>
        <authorList>
            <person name="Burns J.A."/>
            <person name="Paasch A."/>
            <person name="Narechania A."/>
            <person name="Kim E."/>
        </authorList>
    </citation>
    <scope>NUCLEOTIDE SEQUENCE [LARGE SCALE GENOMIC DNA]</scope>
    <source>
        <strain evidence="7 8">PLY_AMNH</strain>
    </source>
</reference>
<organism evidence="7 8">
    <name type="scientific">Cymbomonas tetramitiformis</name>
    <dbReference type="NCBI Taxonomy" id="36881"/>
    <lineage>
        <taxon>Eukaryota</taxon>
        <taxon>Viridiplantae</taxon>
        <taxon>Chlorophyta</taxon>
        <taxon>Pyramimonadophyceae</taxon>
        <taxon>Pyramimonadales</taxon>
        <taxon>Pyramimonadaceae</taxon>
        <taxon>Cymbomonas</taxon>
    </lineage>
</organism>
<evidence type="ECO:0000256" key="2">
    <source>
        <dbReference type="ARBA" id="ARBA00009263"/>
    </source>
</evidence>
<evidence type="ECO:0000313" key="8">
    <source>
        <dbReference type="Proteomes" id="UP001190700"/>
    </source>
</evidence>
<evidence type="ECO:0000259" key="5">
    <source>
        <dbReference type="Pfam" id="PF01370"/>
    </source>
</evidence>
<evidence type="ECO:0000256" key="3">
    <source>
        <dbReference type="ARBA" id="ARBA00011989"/>
    </source>
</evidence>
<dbReference type="CDD" id="cd05260">
    <property type="entry name" value="GDP_MD_SDR_e"/>
    <property type="match status" value="1"/>
</dbReference>
<dbReference type="GO" id="GO:0042351">
    <property type="term" value="P:'de novo' GDP-L-fucose biosynthetic process"/>
    <property type="evidence" value="ECO:0007669"/>
    <property type="project" value="TreeGrafter"/>
</dbReference>
<dbReference type="AlphaFoldDB" id="A0AAE0LFT5"/>
<dbReference type="EMBL" id="LGRX02002626">
    <property type="protein sequence ID" value="KAK3283846.1"/>
    <property type="molecule type" value="Genomic_DNA"/>
</dbReference>
<comment type="caution">
    <text evidence="7">The sequence shown here is derived from an EMBL/GenBank/DDBJ whole genome shotgun (WGS) entry which is preliminary data.</text>
</comment>
<name>A0AAE0LFT5_9CHLO</name>
<accession>A0AAE0LFT5</accession>
<dbReference type="InterPro" id="IPR006368">
    <property type="entry name" value="GDP_Man_deHydtase"/>
</dbReference>
<keyword evidence="8" id="KW-1185">Reference proteome</keyword>
<protein>
    <recommendedName>
        <fullName evidence="3">GDP-mannose 4,6-dehydratase</fullName>
        <ecNumber evidence="3">4.2.1.47</ecNumber>
    </recommendedName>
</protein>
<dbReference type="GO" id="GO:0008446">
    <property type="term" value="F:GDP-mannose 4,6-dehydratase activity"/>
    <property type="evidence" value="ECO:0007669"/>
    <property type="project" value="UniProtKB-EC"/>
</dbReference>
<dbReference type="PANTHER" id="PTHR43715">
    <property type="entry name" value="GDP-MANNOSE 4,6-DEHYDRATASE"/>
    <property type="match status" value="1"/>
</dbReference>
<dbReference type="EC" id="4.2.1.47" evidence="3"/>
<dbReference type="FunFam" id="3.40.50.720:FF:000924">
    <property type="entry name" value="GDP-mannose 4,6 dehydratase"/>
    <property type="match status" value="1"/>
</dbReference>
<dbReference type="InterPro" id="IPR016040">
    <property type="entry name" value="NAD(P)-bd_dom"/>
</dbReference>
<evidence type="ECO:0000256" key="4">
    <source>
        <dbReference type="ARBA" id="ARBA00023239"/>
    </source>
</evidence>
<dbReference type="InterPro" id="IPR036291">
    <property type="entry name" value="NAD(P)-bd_dom_sf"/>
</dbReference>
<evidence type="ECO:0000313" key="7">
    <source>
        <dbReference type="EMBL" id="KAK3283846.1"/>
    </source>
</evidence>
<evidence type="ECO:0000256" key="1">
    <source>
        <dbReference type="ARBA" id="ARBA00001937"/>
    </source>
</evidence>
<feature type="domain" description="NAD-dependent epimerase/dehydratase" evidence="5">
    <location>
        <begin position="1"/>
        <end position="221"/>
    </location>
</feature>
<comment type="similarity">
    <text evidence="2">Belongs to the NAD(P)-dependent epimerase/dehydratase family. GDP-mannose 4,6-dehydratase subfamily.</text>
</comment>